<dbReference type="InterPro" id="IPR036869">
    <property type="entry name" value="J_dom_sf"/>
</dbReference>
<dbReference type="Pfam" id="PF00226">
    <property type="entry name" value="DnaJ"/>
    <property type="match status" value="1"/>
</dbReference>
<dbReference type="SUPFAM" id="SSF46565">
    <property type="entry name" value="Chaperone J-domain"/>
    <property type="match status" value="1"/>
</dbReference>
<accession>A0A084AJD7</accession>
<proteinExistence type="predicted"/>
<sequence>MILKRAARAVCPSCRSALSPAASSSADAAVRTSLRLTRTLPAVSSSSSPLPSSSSSFSSSPCTFSDRRRFATARDKVPHWPPSPEPTPYEILDIKRGEPYSKRRFHELVKLYHPDKHDHSTALAHIPYATRVDRYRLIVAAHDLLSDPVKRSLYDTHGVGWTAGRPPSIHDSLRYNDHAWRDRANNPAGNATWEDWERWYERRDGRAPQQPAYMSNGMFATLVVALCMVGAFVQMYRAETNGEKYVEYKARHHGQIAEELRRSNMMTAGMNRDERVENFLKDRENTVYDYTPNRYDDSPRNRN</sequence>
<name>A0A084AJD7_STACB</name>
<dbReference type="Proteomes" id="UP000028045">
    <property type="component" value="Unassembled WGS sequence"/>
</dbReference>
<feature type="domain" description="J" evidence="3">
    <location>
        <begin position="87"/>
        <end position="158"/>
    </location>
</feature>
<dbReference type="SMART" id="SM00271">
    <property type="entry name" value="DnaJ"/>
    <property type="match status" value="1"/>
</dbReference>
<dbReference type="PROSITE" id="PS50076">
    <property type="entry name" value="DNAJ_2"/>
    <property type="match status" value="1"/>
</dbReference>
<evidence type="ECO:0000259" key="3">
    <source>
        <dbReference type="PROSITE" id="PS50076"/>
    </source>
</evidence>
<dbReference type="AlphaFoldDB" id="A0A084AJD7"/>
<evidence type="ECO:0000256" key="2">
    <source>
        <dbReference type="SAM" id="Phobius"/>
    </source>
</evidence>
<dbReference type="EMBL" id="KL648705">
    <property type="protein sequence ID" value="KEY65416.1"/>
    <property type="molecule type" value="Genomic_DNA"/>
</dbReference>
<dbReference type="PROSITE" id="PS00636">
    <property type="entry name" value="DNAJ_1"/>
    <property type="match status" value="1"/>
</dbReference>
<dbReference type="CDD" id="cd06257">
    <property type="entry name" value="DnaJ"/>
    <property type="match status" value="1"/>
</dbReference>
<organism evidence="4 5">
    <name type="scientific">Stachybotrys chartarum (strain CBS 109288 / IBT 7711)</name>
    <name type="common">Toxic black mold</name>
    <name type="synonym">Stilbospora chartarum</name>
    <dbReference type="NCBI Taxonomy" id="1280523"/>
    <lineage>
        <taxon>Eukaryota</taxon>
        <taxon>Fungi</taxon>
        <taxon>Dikarya</taxon>
        <taxon>Ascomycota</taxon>
        <taxon>Pezizomycotina</taxon>
        <taxon>Sordariomycetes</taxon>
        <taxon>Hypocreomycetidae</taxon>
        <taxon>Hypocreales</taxon>
        <taxon>Stachybotryaceae</taxon>
        <taxon>Stachybotrys</taxon>
    </lineage>
</organism>
<evidence type="ECO:0000313" key="5">
    <source>
        <dbReference type="Proteomes" id="UP000028045"/>
    </source>
</evidence>
<keyword evidence="2" id="KW-0812">Transmembrane</keyword>
<dbReference type="Gene3D" id="1.10.287.110">
    <property type="entry name" value="DnaJ domain"/>
    <property type="match status" value="1"/>
</dbReference>
<feature type="compositionally biased region" description="Low complexity" evidence="1">
    <location>
        <begin position="44"/>
        <end position="61"/>
    </location>
</feature>
<keyword evidence="2" id="KW-0472">Membrane</keyword>
<protein>
    <recommendedName>
        <fullName evidence="3">J domain-containing protein</fullName>
    </recommendedName>
</protein>
<evidence type="ECO:0000313" key="4">
    <source>
        <dbReference type="EMBL" id="KEY65416.1"/>
    </source>
</evidence>
<dbReference type="HOGENOM" id="CLU_063296_1_0_1"/>
<keyword evidence="2" id="KW-1133">Transmembrane helix</keyword>
<gene>
    <name evidence="4" type="ORF">S7711_04314</name>
</gene>
<dbReference type="InterPro" id="IPR001623">
    <property type="entry name" value="DnaJ_domain"/>
</dbReference>
<dbReference type="InterPro" id="IPR018253">
    <property type="entry name" value="DnaJ_domain_CS"/>
</dbReference>
<feature type="transmembrane region" description="Helical" evidence="2">
    <location>
        <begin position="213"/>
        <end position="233"/>
    </location>
</feature>
<evidence type="ECO:0000256" key="1">
    <source>
        <dbReference type="SAM" id="MobiDB-lite"/>
    </source>
</evidence>
<dbReference type="OrthoDB" id="445556at2759"/>
<reference evidence="4 5" key="1">
    <citation type="journal article" date="2014" name="BMC Genomics">
        <title>Comparative genome sequencing reveals chemotype-specific gene clusters in the toxigenic black mold Stachybotrys.</title>
        <authorList>
            <person name="Semeiks J."/>
            <person name="Borek D."/>
            <person name="Otwinowski Z."/>
            <person name="Grishin N.V."/>
        </authorList>
    </citation>
    <scope>NUCLEOTIDE SEQUENCE [LARGE SCALE GENOMIC DNA]</scope>
    <source>
        <strain evidence="5">CBS 109288 / IBT 7711</strain>
    </source>
</reference>
<feature type="region of interest" description="Disordered" evidence="1">
    <location>
        <begin position="41"/>
        <end position="63"/>
    </location>
</feature>
<keyword evidence="5" id="KW-1185">Reference proteome</keyword>